<dbReference type="InterPro" id="IPR003137">
    <property type="entry name" value="PA_domain"/>
</dbReference>
<dbReference type="InterPro" id="IPR036034">
    <property type="entry name" value="PDZ_sf"/>
</dbReference>
<keyword evidence="2" id="KW-0732">Signal</keyword>
<protein>
    <submittedName>
        <fullName evidence="4">Aminopeptidase S</fullName>
        <ecNumber evidence="4">3.4.11.24</ecNumber>
    </submittedName>
</protein>
<dbReference type="Pfam" id="PF13180">
    <property type="entry name" value="PDZ_2"/>
    <property type="match status" value="1"/>
</dbReference>
<evidence type="ECO:0000313" key="4">
    <source>
        <dbReference type="EMBL" id="QDU96760.1"/>
    </source>
</evidence>
<dbReference type="SUPFAM" id="SSF53187">
    <property type="entry name" value="Zn-dependent exopeptidases"/>
    <property type="match status" value="1"/>
</dbReference>
<dbReference type="OrthoDB" id="9762302at2"/>
<keyword evidence="1" id="KW-0175">Coiled coil</keyword>
<dbReference type="GO" id="GO:0006508">
    <property type="term" value="P:proteolysis"/>
    <property type="evidence" value="ECO:0007669"/>
    <property type="project" value="InterPro"/>
</dbReference>
<dbReference type="PANTHER" id="PTHR12147:SF26">
    <property type="entry name" value="PEPTIDASE M28 DOMAIN-CONTAINING PROTEIN"/>
    <property type="match status" value="1"/>
</dbReference>
<dbReference type="AlphaFoldDB" id="A0A518DY41"/>
<dbReference type="InterPro" id="IPR001478">
    <property type="entry name" value="PDZ"/>
</dbReference>
<dbReference type="Gene3D" id="3.50.30.30">
    <property type="match status" value="1"/>
</dbReference>
<dbReference type="EMBL" id="CP036433">
    <property type="protein sequence ID" value="QDU96760.1"/>
    <property type="molecule type" value="Genomic_DNA"/>
</dbReference>
<dbReference type="EC" id="3.4.11.24" evidence="4"/>
<dbReference type="RefSeq" id="WP_145055369.1">
    <property type="nucleotide sequence ID" value="NZ_CP036433.1"/>
</dbReference>
<dbReference type="InterPro" id="IPR046450">
    <property type="entry name" value="PA_dom_sf"/>
</dbReference>
<dbReference type="GO" id="GO:0004177">
    <property type="term" value="F:aminopeptidase activity"/>
    <property type="evidence" value="ECO:0007669"/>
    <property type="project" value="UniProtKB-KW"/>
</dbReference>
<dbReference type="SMART" id="SM00228">
    <property type="entry name" value="PDZ"/>
    <property type="match status" value="1"/>
</dbReference>
<evidence type="ECO:0000256" key="1">
    <source>
        <dbReference type="SAM" id="Coils"/>
    </source>
</evidence>
<dbReference type="SUPFAM" id="SSF52025">
    <property type="entry name" value="PA domain"/>
    <property type="match status" value="1"/>
</dbReference>
<evidence type="ECO:0000313" key="5">
    <source>
        <dbReference type="Proteomes" id="UP000317648"/>
    </source>
</evidence>
<accession>A0A518DY41</accession>
<dbReference type="SUPFAM" id="SSF50156">
    <property type="entry name" value="PDZ domain-like"/>
    <property type="match status" value="1"/>
</dbReference>
<keyword evidence="4" id="KW-0378">Hydrolase</keyword>
<keyword evidence="5" id="KW-1185">Reference proteome</keyword>
<dbReference type="Gene3D" id="2.30.42.10">
    <property type="match status" value="1"/>
</dbReference>
<dbReference type="GO" id="GO:0008235">
    <property type="term" value="F:metalloexopeptidase activity"/>
    <property type="evidence" value="ECO:0007669"/>
    <property type="project" value="InterPro"/>
</dbReference>
<dbReference type="PANTHER" id="PTHR12147">
    <property type="entry name" value="METALLOPEPTIDASE M28 FAMILY MEMBER"/>
    <property type="match status" value="1"/>
</dbReference>
<dbReference type="PROSITE" id="PS50106">
    <property type="entry name" value="PDZ"/>
    <property type="match status" value="1"/>
</dbReference>
<evidence type="ECO:0000259" key="3">
    <source>
        <dbReference type="PROSITE" id="PS50106"/>
    </source>
</evidence>
<proteinExistence type="predicted"/>
<dbReference type="InterPro" id="IPR007484">
    <property type="entry name" value="Peptidase_M28"/>
</dbReference>
<feature type="domain" description="PDZ" evidence="3">
    <location>
        <begin position="587"/>
        <end position="656"/>
    </location>
</feature>
<feature type="coiled-coil region" evidence="1">
    <location>
        <begin position="208"/>
        <end position="270"/>
    </location>
</feature>
<keyword evidence="4" id="KW-0645">Protease</keyword>
<evidence type="ECO:0000256" key="2">
    <source>
        <dbReference type="SAM" id="SignalP"/>
    </source>
</evidence>
<dbReference type="Gene3D" id="3.40.630.10">
    <property type="entry name" value="Zn peptidases"/>
    <property type="match status" value="1"/>
</dbReference>
<keyword evidence="4" id="KW-0031">Aminopeptidase</keyword>
<feature type="chain" id="PRO_5021721967" evidence="2">
    <location>
        <begin position="24"/>
        <end position="669"/>
    </location>
</feature>
<organism evidence="4 5">
    <name type="scientific">Lignipirellula cremea</name>
    <dbReference type="NCBI Taxonomy" id="2528010"/>
    <lineage>
        <taxon>Bacteria</taxon>
        <taxon>Pseudomonadati</taxon>
        <taxon>Planctomycetota</taxon>
        <taxon>Planctomycetia</taxon>
        <taxon>Pirellulales</taxon>
        <taxon>Pirellulaceae</taxon>
        <taxon>Lignipirellula</taxon>
    </lineage>
</organism>
<dbReference type="Pfam" id="PF04389">
    <property type="entry name" value="Peptidase_M28"/>
    <property type="match status" value="1"/>
</dbReference>
<name>A0A518DY41_9BACT</name>
<reference evidence="4 5" key="1">
    <citation type="submission" date="2019-02" db="EMBL/GenBank/DDBJ databases">
        <title>Deep-cultivation of Planctomycetes and their phenomic and genomic characterization uncovers novel biology.</title>
        <authorList>
            <person name="Wiegand S."/>
            <person name="Jogler M."/>
            <person name="Boedeker C."/>
            <person name="Pinto D."/>
            <person name="Vollmers J."/>
            <person name="Rivas-Marin E."/>
            <person name="Kohn T."/>
            <person name="Peeters S.H."/>
            <person name="Heuer A."/>
            <person name="Rast P."/>
            <person name="Oberbeckmann S."/>
            <person name="Bunk B."/>
            <person name="Jeske O."/>
            <person name="Meyerdierks A."/>
            <person name="Storesund J.E."/>
            <person name="Kallscheuer N."/>
            <person name="Luecker S."/>
            <person name="Lage O.M."/>
            <person name="Pohl T."/>
            <person name="Merkel B.J."/>
            <person name="Hornburger P."/>
            <person name="Mueller R.-W."/>
            <person name="Bruemmer F."/>
            <person name="Labrenz M."/>
            <person name="Spormann A.M."/>
            <person name="Op den Camp H."/>
            <person name="Overmann J."/>
            <person name="Amann R."/>
            <person name="Jetten M.S.M."/>
            <person name="Mascher T."/>
            <person name="Medema M.H."/>
            <person name="Devos D.P."/>
            <person name="Kaster A.-K."/>
            <person name="Ovreas L."/>
            <person name="Rohde M."/>
            <person name="Galperin M.Y."/>
            <person name="Jogler C."/>
        </authorList>
    </citation>
    <scope>NUCLEOTIDE SEQUENCE [LARGE SCALE GENOMIC DNA]</scope>
    <source>
        <strain evidence="4 5">Pla85_3_4</strain>
    </source>
</reference>
<dbReference type="Pfam" id="PF02225">
    <property type="entry name" value="PA"/>
    <property type="match status" value="1"/>
</dbReference>
<dbReference type="KEGG" id="lcre:Pla8534_45810"/>
<dbReference type="Proteomes" id="UP000317648">
    <property type="component" value="Chromosome"/>
</dbReference>
<dbReference type="InterPro" id="IPR045175">
    <property type="entry name" value="M28_fam"/>
</dbReference>
<sequence precursor="true">MLRSARWSLSVGLLACLAPALSAAENIADSRLANTARYLSSDELAGRGVGEKGIDQAAEFIAAEFKKMGLKTDLIEGAPYQKFTITIEAVQGPPEQNKLTLVGPAKDGKPQQVELTLGQDFTPLAIGGSSVLDAPLVFVGYGITAADLEYDEYANLDVKDKIVIILRKEPQQNNPHSLFDGDKNTPHAFFQNKVANAYEHGAAAVILVNDGQELITQAKKAAEDLKKAIAAISKAVTEFKATEKPSAEAKTKYQQQLVKLAERLQQASTAEASDHDKVLAFAEAGPSASRKTFPVMFATRAAINQLIEASLDTTLDKLEQKIDDDLKPVSTALAGWKAIGEVAVAQHEAEVKNVIAVLPGEGPLADETIVIGAHYDHLGMGGTGSLAPWTKAIHNGADDNASGAAALLETAWRLSQREKKPARRIVFIAFTGEERGLLGSAHYVREPLFPLESTIAMINMDMVGRLSDNKLIIQGFDTAVSFDALLDTINASAKFEVVKKTGGFGPSDHSSFYAKKIPVFHLFTGTHADYHRPTDDFDKLNLEGMDRVVDFVVALTDAIDADPKRPEYVEKKKPEVIARGGSRPYLGSIPDFGVEVEGYALQGVAPGSPADEAGIKAGDVIIKLGASKIGSLEDIDSALRKHKAGEKVPVVVLRDKKEVTVMVTLGEPR</sequence>
<feature type="signal peptide" evidence="2">
    <location>
        <begin position="1"/>
        <end position="23"/>
    </location>
</feature>
<gene>
    <name evidence="4" type="ORF">Pla8534_45810</name>
</gene>